<evidence type="ECO:0000256" key="1">
    <source>
        <dbReference type="ARBA" id="ARBA00004123"/>
    </source>
</evidence>
<dbReference type="NCBIfam" id="TIGR01557">
    <property type="entry name" value="myb_SHAQKYF"/>
    <property type="match status" value="1"/>
</dbReference>
<organism evidence="8 9">
    <name type="scientific">Apostasia shenzhenica</name>
    <dbReference type="NCBI Taxonomy" id="1088818"/>
    <lineage>
        <taxon>Eukaryota</taxon>
        <taxon>Viridiplantae</taxon>
        <taxon>Streptophyta</taxon>
        <taxon>Embryophyta</taxon>
        <taxon>Tracheophyta</taxon>
        <taxon>Spermatophyta</taxon>
        <taxon>Magnoliopsida</taxon>
        <taxon>Liliopsida</taxon>
        <taxon>Asparagales</taxon>
        <taxon>Orchidaceae</taxon>
        <taxon>Apostasioideae</taxon>
        <taxon>Apostasia</taxon>
    </lineage>
</organism>
<name>A0A2I0BDP8_9ASPA</name>
<dbReference type="PANTHER" id="PTHR31003:SF3">
    <property type="entry name" value="HOMEODOMAIN-LIKE SUPERFAMILY PROTEIN-RELATED"/>
    <property type="match status" value="1"/>
</dbReference>
<dbReference type="FunFam" id="1.10.10.60:FF:000002">
    <property type="entry name" value="Myb family transcription factor"/>
    <property type="match status" value="1"/>
</dbReference>
<dbReference type="GO" id="GO:0003700">
    <property type="term" value="F:DNA-binding transcription factor activity"/>
    <property type="evidence" value="ECO:0007669"/>
    <property type="project" value="InterPro"/>
</dbReference>
<evidence type="ECO:0000256" key="6">
    <source>
        <dbReference type="SAM" id="MobiDB-lite"/>
    </source>
</evidence>
<dbReference type="AlphaFoldDB" id="A0A2I0BDP8"/>
<gene>
    <name evidence="8" type="primary">ARR14</name>
    <name evidence="8" type="ORF">AXF42_Ash010336</name>
</gene>
<evidence type="ECO:0000256" key="3">
    <source>
        <dbReference type="ARBA" id="ARBA00023125"/>
    </source>
</evidence>
<keyword evidence="5" id="KW-0539">Nucleus</keyword>
<keyword evidence="9" id="KW-1185">Reference proteome</keyword>
<dbReference type="InterPro" id="IPR001005">
    <property type="entry name" value="SANT/Myb"/>
</dbReference>
<proteinExistence type="predicted"/>
<evidence type="ECO:0000256" key="5">
    <source>
        <dbReference type="ARBA" id="ARBA00023242"/>
    </source>
</evidence>
<feature type="region of interest" description="Disordered" evidence="6">
    <location>
        <begin position="221"/>
        <end position="247"/>
    </location>
</feature>
<evidence type="ECO:0000256" key="2">
    <source>
        <dbReference type="ARBA" id="ARBA00023015"/>
    </source>
</evidence>
<dbReference type="STRING" id="1088818.A0A2I0BDP8"/>
<evidence type="ECO:0000256" key="4">
    <source>
        <dbReference type="ARBA" id="ARBA00023163"/>
    </source>
</evidence>
<dbReference type="GO" id="GO:0005634">
    <property type="term" value="C:nucleus"/>
    <property type="evidence" value="ECO:0007669"/>
    <property type="project" value="UniProtKB-SubCell"/>
</dbReference>
<dbReference type="EMBL" id="KZ451888">
    <property type="protein sequence ID" value="PKA65927.1"/>
    <property type="molecule type" value="Genomic_DNA"/>
</dbReference>
<dbReference type="GO" id="GO:0003677">
    <property type="term" value="F:DNA binding"/>
    <property type="evidence" value="ECO:0007669"/>
    <property type="project" value="UniProtKB-KW"/>
</dbReference>
<dbReference type="Proteomes" id="UP000236161">
    <property type="component" value="Unassembled WGS sequence"/>
</dbReference>
<evidence type="ECO:0000313" key="9">
    <source>
        <dbReference type="Proteomes" id="UP000236161"/>
    </source>
</evidence>
<feature type="domain" description="HTH myb-type" evidence="7">
    <location>
        <begin position="246"/>
        <end position="301"/>
    </location>
</feature>
<reference evidence="8 9" key="1">
    <citation type="journal article" date="2017" name="Nature">
        <title>The Apostasia genome and the evolution of orchids.</title>
        <authorList>
            <person name="Zhang G.Q."/>
            <person name="Liu K.W."/>
            <person name="Li Z."/>
            <person name="Lohaus R."/>
            <person name="Hsiao Y.Y."/>
            <person name="Niu S.C."/>
            <person name="Wang J.Y."/>
            <person name="Lin Y.C."/>
            <person name="Xu Q."/>
            <person name="Chen L.J."/>
            <person name="Yoshida K."/>
            <person name="Fujiwara S."/>
            <person name="Wang Z.W."/>
            <person name="Zhang Y.Q."/>
            <person name="Mitsuda N."/>
            <person name="Wang M."/>
            <person name="Liu G.H."/>
            <person name="Pecoraro L."/>
            <person name="Huang H.X."/>
            <person name="Xiao X.J."/>
            <person name="Lin M."/>
            <person name="Wu X.Y."/>
            <person name="Wu W.L."/>
            <person name="Chen Y.Y."/>
            <person name="Chang S.B."/>
            <person name="Sakamoto S."/>
            <person name="Ohme-Takagi M."/>
            <person name="Yagi M."/>
            <person name="Zeng S.J."/>
            <person name="Shen C.Y."/>
            <person name="Yeh C.M."/>
            <person name="Luo Y.B."/>
            <person name="Tsai W.C."/>
            <person name="Van de Peer Y."/>
            <person name="Liu Z.J."/>
        </authorList>
    </citation>
    <scope>NUCLEOTIDE SEQUENCE [LARGE SCALE GENOMIC DNA]</scope>
    <source>
        <strain evidence="9">cv. Shenzhen</strain>
        <tissue evidence="8">Stem</tissue>
    </source>
</reference>
<dbReference type="Pfam" id="PF26575">
    <property type="entry name" value="HHO5_N"/>
    <property type="match status" value="1"/>
</dbReference>
<dbReference type="OrthoDB" id="1908613at2759"/>
<dbReference type="InterPro" id="IPR009057">
    <property type="entry name" value="Homeodomain-like_sf"/>
</dbReference>
<evidence type="ECO:0000313" key="8">
    <source>
        <dbReference type="EMBL" id="PKA65927.1"/>
    </source>
</evidence>
<dbReference type="InterPro" id="IPR058673">
    <property type="entry name" value="HHO5-like_N"/>
</dbReference>
<keyword evidence="4" id="KW-0804">Transcription</keyword>
<dbReference type="Gene3D" id="1.10.10.60">
    <property type="entry name" value="Homeodomain-like"/>
    <property type="match status" value="1"/>
</dbReference>
<keyword evidence="2" id="KW-0805">Transcription regulation</keyword>
<keyword evidence="3" id="KW-0238">DNA-binding</keyword>
<dbReference type="InterPro" id="IPR044787">
    <property type="entry name" value="HHO5-like"/>
</dbReference>
<protein>
    <submittedName>
        <fullName evidence="8">Two-component response regulator ARR14</fullName>
    </submittedName>
</protein>
<feature type="region of interest" description="Disordered" evidence="6">
    <location>
        <begin position="330"/>
        <end position="370"/>
    </location>
</feature>
<dbReference type="PANTHER" id="PTHR31003">
    <property type="entry name" value="MYB FAMILY TRANSCRIPTION FACTOR"/>
    <property type="match status" value="1"/>
</dbReference>
<sequence length="370" mass="40427">MGSLAPELALDLKLFARNTIGCVLKQETTTAAGCRAAKLEDIVRRLEEERLKIEAFKRELPLCMILLTDVIGGMKLELEQFESGGRGLEEFVPIKSKVDGDDEGRLGKKSKMDWMNSALLWSDYCSDESVGWRDASQEKKDGESDSRKDVEIPLFELGSGRAGGGAFQPFKAIPAPKKEEGKLSISLPDLSLVPPEAPADTGTDNLLSCSCPLPAIIPPTPVVGENLGSQPHQRHQPPPPPSKKERRCWSPELHRRFVNALQNLGGAQVATPKQIRELMKVDGLTNDEVKSHLQKYRLHTRRMPSSSTSQANKPVLMVGGLWVSQQDDCLTSQNSASQSASPQGPLQLGLSVNAGDSCEDDGKSESYSWK</sequence>
<feature type="compositionally biased region" description="Low complexity" evidence="6">
    <location>
        <begin position="332"/>
        <end position="348"/>
    </location>
</feature>
<dbReference type="PROSITE" id="PS51294">
    <property type="entry name" value="HTH_MYB"/>
    <property type="match status" value="1"/>
</dbReference>
<dbReference type="Pfam" id="PF00249">
    <property type="entry name" value="Myb_DNA-binding"/>
    <property type="match status" value="1"/>
</dbReference>
<dbReference type="InterPro" id="IPR017930">
    <property type="entry name" value="Myb_dom"/>
</dbReference>
<comment type="subcellular location">
    <subcellularLocation>
        <location evidence="1">Nucleus</location>
    </subcellularLocation>
</comment>
<accession>A0A2I0BDP8</accession>
<dbReference type="InterPro" id="IPR006447">
    <property type="entry name" value="Myb_dom_plants"/>
</dbReference>
<evidence type="ECO:0000259" key="7">
    <source>
        <dbReference type="PROSITE" id="PS51294"/>
    </source>
</evidence>
<dbReference type="SUPFAM" id="SSF46689">
    <property type="entry name" value="Homeodomain-like"/>
    <property type="match status" value="1"/>
</dbReference>